<proteinExistence type="predicted"/>
<accession>A0A5M6D4W1</accession>
<organism evidence="3 4">
    <name type="scientific">Roseiconus nitratireducens</name>
    <dbReference type="NCBI Taxonomy" id="2605748"/>
    <lineage>
        <taxon>Bacteria</taxon>
        <taxon>Pseudomonadati</taxon>
        <taxon>Planctomycetota</taxon>
        <taxon>Planctomycetia</taxon>
        <taxon>Pirellulales</taxon>
        <taxon>Pirellulaceae</taxon>
        <taxon>Roseiconus</taxon>
    </lineage>
</organism>
<feature type="region of interest" description="Disordered" evidence="1">
    <location>
        <begin position="49"/>
        <end position="68"/>
    </location>
</feature>
<protein>
    <submittedName>
        <fullName evidence="3">Uncharacterized protein</fullName>
    </submittedName>
</protein>
<name>A0A5M6D4W1_9BACT</name>
<dbReference type="RefSeq" id="WP_150078708.1">
    <property type="nucleotide sequence ID" value="NZ_VWOX01000014.1"/>
</dbReference>
<dbReference type="EMBL" id="VWOX01000014">
    <property type="protein sequence ID" value="KAA5540235.1"/>
    <property type="molecule type" value="Genomic_DNA"/>
</dbReference>
<keyword evidence="2" id="KW-0732">Signal</keyword>
<comment type="caution">
    <text evidence="3">The sequence shown here is derived from an EMBL/GenBank/DDBJ whole genome shotgun (WGS) entry which is preliminary data.</text>
</comment>
<sequence length="186" mass="20829">MQAKLKSLLIGLSMTTACLAPGANTALADEPWEYEVASAKDPFSEAAGAFKQSADVSDPFQADDPFAPQEDPFGDQDGLFPGTLVQAPANRTPVDQMPVERTLDPAAPRLVDAVPSDADYRDQKANARRLRTARAQYHARQRMERLERNRWAGYEPLRPNWNSIPMMSSRYPAQRTVWVPVYVYPY</sequence>
<reference evidence="3 4" key="1">
    <citation type="submission" date="2019-08" db="EMBL/GenBank/DDBJ databases">
        <authorList>
            <person name="Dhanesh K."/>
            <person name="Kumar G."/>
            <person name="Sasikala C."/>
            <person name="Venkata Ramana C."/>
        </authorList>
    </citation>
    <scope>NUCLEOTIDE SEQUENCE [LARGE SCALE GENOMIC DNA]</scope>
    <source>
        <strain evidence="3 4">JC645</strain>
    </source>
</reference>
<evidence type="ECO:0000313" key="4">
    <source>
        <dbReference type="Proteomes" id="UP000324479"/>
    </source>
</evidence>
<evidence type="ECO:0000256" key="1">
    <source>
        <dbReference type="SAM" id="MobiDB-lite"/>
    </source>
</evidence>
<keyword evidence="4" id="KW-1185">Reference proteome</keyword>
<dbReference type="PROSITE" id="PS51257">
    <property type="entry name" value="PROKAR_LIPOPROTEIN"/>
    <property type="match status" value="1"/>
</dbReference>
<feature type="signal peptide" evidence="2">
    <location>
        <begin position="1"/>
        <end position="28"/>
    </location>
</feature>
<dbReference type="Proteomes" id="UP000324479">
    <property type="component" value="Unassembled WGS sequence"/>
</dbReference>
<gene>
    <name evidence="3" type="ORF">FYK55_21635</name>
</gene>
<evidence type="ECO:0000313" key="3">
    <source>
        <dbReference type="EMBL" id="KAA5540235.1"/>
    </source>
</evidence>
<feature type="chain" id="PRO_5024322066" evidence="2">
    <location>
        <begin position="29"/>
        <end position="186"/>
    </location>
</feature>
<dbReference type="AlphaFoldDB" id="A0A5M6D4W1"/>
<evidence type="ECO:0000256" key="2">
    <source>
        <dbReference type="SAM" id="SignalP"/>
    </source>
</evidence>